<evidence type="ECO:0000313" key="2">
    <source>
        <dbReference type="EMBL" id="BAT59881.1"/>
    </source>
</evidence>
<dbReference type="KEGG" id="vgo:GJW-30_1_02416"/>
<sequence length="147" mass="14690">MRILSIARAALAALVMTVGVGVASKAHADSGRVYISVIKGGWVIGASAGSGTLTYKGRKYPLTVGGVSWGLVFGGAKTDLVGTVRNIRRPSDIAGVYGAAGAGVAIGPAGGRVVELANEKGAVLSLRGRQVGLMADIDLSGMAIGIQ</sequence>
<reference evidence="2 3" key="1">
    <citation type="submission" date="2015-08" db="EMBL/GenBank/DDBJ databases">
        <title>Investigation of the bacterial diversity of lava forest soil.</title>
        <authorList>
            <person name="Lee J.S."/>
        </authorList>
    </citation>
    <scope>NUCLEOTIDE SEQUENCE [LARGE SCALE GENOMIC DNA]</scope>
    <source>
        <strain evidence="2 3">GJW-30</strain>
    </source>
</reference>
<dbReference type="RefSeq" id="WP_096355627.1">
    <property type="nucleotide sequence ID" value="NZ_AP014946.1"/>
</dbReference>
<protein>
    <recommendedName>
        <fullName evidence="4">DUF1134 domain-containing protein</fullName>
    </recommendedName>
</protein>
<organism evidence="2 3">
    <name type="scientific">Variibacter gotjawalensis</name>
    <dbReference type="NCBI Taxonomy" id="1333996"/>
    <lineage>
        <taxon>Bacteria</taxon>
        <taxon>Pseudomonadati</taxon>
        <taxon>Pseudomonadota</taxon>
        <taxon>Alphaproteobacteria</taxon>
        <taxon>Hyphomicrobiales</taxon>
        <taxon>Nitrobacteraceae</taxon>
        <taxon>Variibacter</taxon>
    </lineage>
</organism>
<feature type="chain" id="PRO_5006615633" description="DUF1134 domain-containing protein" evidence="1">
    <location>
        <begin position="29"/>
        <end position="147"/>
    </location>
</feature>
<evidence type="ECO:0008006" key="4">
    <source>
        <dbReference type="Google" id="ProtNLM"/>
    </source>
</evidence>
<dbReference type="OrthoDB" id="9809946at2"/>
<name>A0A0S3PVB1_9BRAD</name>
<accession>A0A0S3PVB1</accession>
<gene>
    <name evidence="2" type="ORF">GJW-30_1_02416</name>
</gene>
<proteinExistence type="predicted"/>
<dbReference type="EMBL" id="AP014946">
    <property type="protein sequence ID" value="BAT59881.1"/>
    <property type="molecule type" value="Genomic_DNA"/>
</dbReference>
<evidence type="ECO:0000256" key="1">
    <source>
        <dbReference type="SAM" id="SignalP"/>
    </source>
</evidence>
<keyword evidence="1" id="KW-0732">Signal</keyword>
<feature type="signal peptide" evidence="1">
    <location>
        <begin position="1"/>
        <end position="28"/>
    </location>
</feature>
<dbReference type="Proteomes" id="UP000236884">
    <property type="component" value="Chromosome"/>
</dbReference>
<evidence type="ECO:0000313" key="3">
    <source>
        <dbReference type="Proteomes" id="UP000236884"/>
    </source>
</evidence>
<keyword evidence="3" id="KW-1185">Reference proteome</keyword>
<dbReference type="AlphaFoldDB" id="A0A0S3PVB1"/>